<name>A0AAV4QWV8_CAEEX</name>
<reference evidence="1 2" key="1">
    <citation type="submission" date="2021-06" db="EMBL/GenBank/DDBJ databases">
        <title>Caerostris extrusa draft genome.</title>
        <authorList>
            <person name="Kono N."/>
            <person name="Arakawa K."/>
        </authorList>
    </citation>
    <scope>NUCLEOTIDE SEQUENCE [LARGE SCALE GENOMIC DNA]</scope>
</reference>
<gene>
    <name evidence="1" type="ORF">CEXT_618001</name>
</gene>
<dbReference type="Proteomes" id="UP001054945">
    <property type="component" value="Unassembled WGS sequence"/>
</dbReference>
<evidence type="ECO:0000313" key="2">
    <source>
        <dbReference type="Proteomes" id="UP001054945"/>
    </source>
</evidence>
<protein>
    <submittedName>
        <fullName evidence="1">Uncharacterized protein</fullName>
    </submittedName>
</protein>
<comment type="caution">
    <text evidence="1">The sequence shown here is derived from an EMBL/GenBank/DDBJ whole genome shotgun (WGS) entry which is preliminary data.</text>
</comment>
<dbReference type="AlphaFoldDB" id="A0AAV4QWV8"/>
<dbReference type="EMBL" id="BPLR01006815">
    <property type="protein sequence ID" value="GIY12605.1"/>
    <property type="molecule type" value="Genomic_DNA"/>
</dbReference>
<sequence>MPTATSRLFLQSGWVLSDKSHDEEDCGERYTMEGVDMHLNWRVFLSSSKKSVIEGKWGEDKKGVFPLASSQVAFRKTHVQFVKQTRIFSFVWDPPKSSAANFVMGLKETAEGKKIVFKQQCCLSTRLRLKME</sequence>
<keyword evidence="2" id="KW-1185">Reference proteome</keyword>
<organism evidence="1 2">
    <name type="scientific">Caerostris extrusa</name>
    <name type="common">Bark spider</name>
    <name type="synonym">Caerostris bankana</name>
    <dbReference type="NCBI Taxonomy" id="172846"/>
    <lineage>
        <taxon>Eukaryota</taxon>
        <taxon>Metazoa</taxon>
        <taxon>Ecdysozoa</taxon>
        <taxon>Arthropoda</taxon>
        <taxon>Chelicerata</taxon>
        <taxon>Arachnida</taxon>
        <taxon>Araneae</taxon>
        <taxon>Araneomorphae</taxon>
        <taxon>Entelegynae</taxon>
        <taxon>Araneoidea</taxon>
        <taxon>Araneidae</taxon>
        <taxon>Caerostris</taxon>
    </lineage>
</organism>
<proteinExistence type="predicted"/>
<accession>A0AAV4QWV8</accession>
<evidence type="ECO:0000313" key="1">
    <source>
        <dbReference type="EMBL" id="GIY12605.1"/>
    </source>
</evidence>